<dbReference type="InterPro" id="IPR029021">
    <property type="entry name" value="Prot-tyrosine_phosphatase-like"/>
</dbReference>
<name>A0ABD3BYX0_9LAMI</name>
<dbReference type="Proteomes" id="UP001632038">
    <property type="component" value="Unassembled WGS sequence"/>
</dbReference>
<dbReference type="InterPro" id="IPR004861">
    <property type="entry name" value="Siw14-like"/>
</dbReference>
<protein>
    <recommendedName>
        <fullName evidence="4">Tyrosine specific protein phosphatases domain-containing protein</fullName>
    </recommendedName>
</protein>
<sequence length="110" mass="12535">MAFREKGKGKKPKQPTEKGYLCPERYPKESLQFLQSNHINLFQFAIDCNNVDTYIIPIRKALKLLNDEKNYPVLIHCKCGLASDRMSGGLLKEVAKLVYNTSVGRVQDDC</sequence>
<evidence type="ECO:0000313" key="2">
    <source>
        <dbReference type="EMBL" id="KAL3622700.1"/>
    </source>
</evidence>
<organism evidence="2 3">
    <name type="scientific">Castilleja foliolosa</name>
    <dbReference type="NCBI Taxonomy" id="1961234"/>
    <lineage>
        <taxon>Eukaryota</taxon>
        <taxon>Viridiplantae</taxon>
        <taxon>Streptophyta</taxon>
        <taxon>Embryophyta</taxon>
        <taxon>Tracheophyta</taxon>
        <taxon>Spermatophyta</taxon>
        <taxon>Magnoliopsida</taxon>
        <taxon>eudicotyledons</taxon>
        <taxon>Gunneridae</taxon>
        <taxon>Pentapetalae</taxon>
        <taxon>asterids</taxon>
        <taxon>lamiids</taxon>
        <taxon>Lamiales</taxon>
        <taxon>Orobanchaceae</taxon>
        <taxon>Pedicularideae</taxon>
        <taxon>Castillejinae</taxon>
        <taxon>Castilleja</taxon>
    </lineage>
</organism>
<keyword evidence="3" id="KW-1185">Reference proteome</keyword>
<dbReference type="Pfam" id="PF03162">
    <property type="entry name" value="Y_phosphatase2"/>
    <property type="match status" value="1"/>
</dbReference>
<reference evidence="3" key="1">
    <citation type="journal article" date="2024" name="IScience">
        <title>Strigolactones Initiate the Formation of Haustorium-like Structures in Castilleja.</title>
        <authorList>
            <person name="Buerger M."/>
            <person name="Peterson D."/>
            <person name="Chory J."/>
        </authorList>
    </citation>
    <scope>NUCLEOTIDE SEQUENCE [LARGE SCALE GENOMIC DNA]</scope>
</reference>
<dbReference type="AlphaFoldDB" id="A0ABD3BYX0"/>
<dbReference type="EMBL" id="JAVIJP010000058">
    <property type="protein sequence ID" value="KAL3622700.1"/>
    <property type="molecule type" value="Genomic_DNA"/>
</dbReference>
<dbReference type="Gene3D" id="3.90.190.10">
    <property type="entry name" value="Protein tyrosine phosphatase superfamily"/>
    <property type="match status" value="1"/>
</dbReference>
<accession>A0ABD3BYX0</accession>
<proteinExistence type="predicted"/>
<dbReference type="PANTHER" id="PTHR31126:SF48">
    <property type="entry name" value="INOSITOL PHOSPHATASE SIW14"/>
    <property type="match status" value="1"/>
</dbReference>
<dbReference type="PANTHER" id="PTHR31126">
    <property type="entry name" value="TYROSINE-PROTEIN PHOSPHATASE"/>
    <property type="match status" value="1"/>
</dbReference>
<gene>
    <name evidence="2" type="ORF">CASFOL_033308</name>
</gene>
<evidence type="ECO:0000313" key="3">
    <source>
        <dbReference type="Proteomes" id="UP001632038"/>
    </source>
</evidence>
<evidence type="ECO:0008006" key="4">
    <source>
        <dbReference type="Google" id="ProtNLM"/>
    </source>
</evidence>
<feature type="region of interest" description="Disordered" evidence="1">
    <location>
        <begin position="1"/>
        <end position="20"/>
    </location>
</feature>
<dbReference type="SUPFAM" id="SSF52799">
    <property type="entry name" value="(Phosphotyrosine protein) phosphatases II"/>
    <property type="match status" value="1"/>
</dbReference>
<evidence type="ECO:0000256" key="1">
    <source>
        <dbReference type="SAM" id="MobiDB-lite"/>
    </source>
</evidence>
<comment type="caution">
    <text evidence="2">The sequence shown here is derived from an EMBL/GenBank/DDBJ whole genome shotgun (WGS) entry which is preliminary data.</text>
</comment>